<comment type="caution">
    <text evidence="3">The sequence shown here is derived from an EMBL/GenBank/DDBJ whole genome shotgun (WGS) entry which is preliminary data.</text>
</comment>
<organism evidence="3 4">
    <name type="scientific">Zhongshania guokunii</name>
    <dbReference type="NCBI Taxonomy" id="641783"/>
    <lineage>
        <taxon>Bacteria</taxon>
        <taxon>Pseudomonadati</taxon>
        <taxon>Pseudomonadota</taxon>
        <taxon>Gammaproteobacteria</taxon>
        <taxon>Cellvibrionales</taxon>
        <taxon>Spongiibacteraceae</taxon>
        <taxon>Zhongshania</taxon>
    </lineage>
</organism>
<name>A0ABV3U6J1_9GAMM</name>
<dbReference type="Pfam" id="PF06791">
    <property type="entry name" value="TMP_2"/>
    <property type="match status" value="1"/>
</dbReference>
<dbReference type="EMBL" id="JBFRYA010000007">
    <property type="protein sequence ID" value="MEX1669149.1"/>
    <property type="molecule type" value="Genomic_DNA"/>
</dbReference>
<gene>
    <name evidence="3" type="ORF">AB4876_09510</name>
</gene>
<evidence type="ECO:0000259" key="2">
    <source>
        <dbReference type="Pfam" id="PF06791"/>
    </source>
</evidence>
<sequence length="695" mass="74505">MSDELRKVLVRMEAETARYQRDLDKSRKETSRWRKQAERDVSDVGKVFRNLAAAAGIALLTKKVIDATAAQEAAVKQLEQGWKSTGGTVGLTVAEMTRHAADLQKVSLFGDEQIIDAQAKLVTFTNIAGEQFKKATVAALDLSSRMGTDLNSSVLQIGKALNDPVAGLTALTRSGIQFSDAQKDVIKSLVETGEKAKAQEIILAELETQFGGSAAAARDTFGGAIKGLSNAFADLFEAGDGLDDTKESIEGLTAILQDPETVAVANALASALIKGFAKAGEMIAGAVKMAKWAGEEIAALVHGPAMDDVNRIQQQVDKQQQKIDQWRARVENSGGVGAAFELKKAQEEMDVLNQKLKVANDLVGSYKNDAPVMPSTEVGGSGVAKKNPEVAMGISSDLQGLIDKQRDYYAQIHEEALRADGMDVELENLRFERQKTRLEEEYELLRSKGAVTQQITNEQNQALYEAERAHQLNLADIEDEKTKKLEEEALKRKDFQQQTAQMILGFTAQQLSITTDMLAQSGKENSALYKALFLVQKAAAIPSMIVSTEQAATGALAAFPGPVGLALSAATRALGYASVGIVAGQAVAGIAHGGLDYVPSESTYLLDKGERVLSPSQNSDLTRFLDQRGSAVSGGESVAGGAPVSIFINGVASQPDRDEVDGNIRRVILNEVSSKSTKTMRALQSQTNVKPKGNY</sequence>
<feature type="domain" description="Bacteriophage tail tape measure N-terminal" evidence="2">
    <location>
        <begin position="52"/>
        <end position="177"/>
    </location>
</feature>
<feature type="coiled-coil region" evidence="1">
    <location>
        <begin position="309"/>
        <end position="362"/>
    </location>
</feature>
<reference evidence="3 4" key="1">
    <citation type="journal article" date="2011" name="Int. J. Syst. Evol. Microbiol.">
        <title>Zhongshania antarctica gen. nov., sp. nov. and Zhongshania guokunii sp. nov., gammaproteobacteria respectively isolated from coastal attached (fast) ice and surface seawater of the Antarctic.</title>
        <authorList>
            <person name="Li H.J."/>
            <person name="Zhang X.Y."/>
            <person name="Chen C.X."/>
            <person name="Zhang Y.J."/>
            <person name="Gao Z.M."/>
            <person name="Yu Y."/>
            <person name="Chen X.L."/>
            <person name="Chen B."/>
            <person name="Zhang Y.Z."/>
        </authorList>
    </citation>
    <scope>NUCLEOTIDE SEQUENCE [LARGE SCALE GENOMIC DNA]</scope>
    <source>
        <strain evidence="3 4">ZS6-22T</strain>
    </source>
</reference>
<proteinExistence type="predicted"/>
<accession>A0ABV3U6J1</accession>
<dbReference type="RefSeq" id="WP_368381420.1">
    <property type="nucleotide sequence ID" value="NZ_JBFRYA010000007.1"/>
</dbReference>
<evidence type="ECO:0000313" key="3">
    <source>
        <dbReference type="EMBL" id="MEX1669149.1"/>
    </source>
</evidence>
<feature type="coiled-coil region" evidence="1">
    <location>
        <begin position="2"/>
        <end position="29"/>
    </location>
</feature>
<keyword evidence="4" id="KW-1185">Reference proteome</keyword>
<protein>
    <submittedName>
        <fullName evidence="3">Phage tail length tape measure family protein</fullName>
    </submittedName>
</protein>
<evidence type="ECO:0000313" key="4">
    <source>
        <dbReference type="Proteomes" id="UP001557485"/>
    </source>
</evidence>
<dbReference type="Proteomes" id="UP001557485">
    <property type="component" value="Unassembled WGS sequence"/>
</dbReference>
<keyword evidence="1" id="KW-0175">Coiled coil</keyword>
<dbReference type="InterPro" id="IPR009628">
    <property type="entry name" value="Phage_tape_measure_N"/>
</dbReference>
<evidence type="ECO:0000256" key="1">
    <source>
        <dbReference type="SAM" id="Coils"/>
    </source>
</evidence>